<keyword evidence="2" id="KW-0378">Hydrolase</keyword>
<organism evidence="6 7">
    <name type="scientific">Syntrophus aciditrophicus (strain SB)</name>
    <dbReference type="NCBI Taxonomy" id="56780"/>
    <lineage>
        <taxon>Bacteria</taxon>
        <taxon>Pseudomonadati</taxon>
        <taxon>Thermodesulfobacteriota</taxon>
        <taxon>Syntrophia</taxon>
        <taxon>Syntrophales</taxon>
        <taxon>Syntrophaceae</taxon>
        <taxon>Syntrophus</taxon>
    </lineage>
</organism>
<gene>
    <name evidence="6" type="ORF">SYN_00483</name>
</gene>
<dbReference type="Pfam" id="PF13307">
    <property type="entry name" value="Helicase_C_2"/>
    <property type="match status" value="1"/>
</dbReference>
<dbReference type="InterPro" id="IPR027417">
    <property type="entry name" value="P-loop_NTPase"/>
</dbReference>
<dbReference type="Gene3D" id="3.40.50.300">
    <property type="entry name" value="P-loop containing nucleotide triphosphate hydrolases"/>
    <property type="match status" value="2"/>
</dbReference>
<evidence type="ECO:0000313" key="6">
    <source>
        <dbReference type="EMBL" id="ABC77902.1"/>
    </source>
</evidence>
<reference evidence="6 7" key="1">
    <citation type="journal article" date="2007" name="Proc. Natl. Acad. Sci. U.S.A.">
        <title>The genome of Syntrophus aciditrophicus: life at the thermodynamic limit of microbial growth.</title>
        <authorList>
            <person name="McInerney M.J."/>
            <person name="Rohlin L."/>
            <person name="Mouttaki H."/>
            <person name="Kim U."/>
            <person name="Krupp R.S."/>
            <person name="Rios-Hernandez L."/>
            <person name="Sieber J."/>
            <person name="Struchtemeyer C.G."/>
            <person name="Bhattacharyya A."/>
            <person name="Campbell J.W."/>
            <person name="Gunsalus R.P."/>
        </authorList>
    </citation>
    <scope>NUCLEOTIDE SEQUENCE [LARGE SCALE GENOMIC DNA]</scope>
    <source>
        <strain evidence="6 7">SB</strain>
    </source>
</reference>
<dbReference type="OrthoDB" id="9805194at2"/>
<name>Q2LUZ3_SYNAS</name>
<dbReference type="GO" id="GO:0003676">
    <property type="term" value="F:nucleic acid binding"/>
    <property type="evidence" value="ECO:0007669"/>
    <property type="project" value="InterPro"/>
</dbReference>
<dbReference type="AlphaFoldDB" id="Q2LUZ3"/>
<dbReference type="PROSITE" id="PS51193">
    <property type="entry name" value="HELICASE_ATP_BIND_2"/>
    <property type="match status" value="1"/>
</dbReference>
<comment type="similarity">
    <text evidence="4">Belongs to the helicase family. DinG subfamily.</text>
</comment>
<sequence>MLKPYSYPIDDVAFVYAHTGLKEDQGNRIYEIAATILSRDHSRRDFSSLVRYGYLTERERYHSNISRENLKDPPPAEEVASRLSSFLAGQAFILVLDPHHVLDLVLRFCVRERGIDLSFALEFFLPHVESFSPRSLWEFMKGKRREKISFSAAELVELSMDLVRHICGNRLNDETNPPSAALRYYLQKSDTLLGEVFLHLTRHYQDYWGGLFKPVNRSDTANWMRYLEKAKTVSLEPQILEGQRNISDQRVKDLCLGLAGAAQGFKFRKTQLDYAFHVAEALNDGAVLTLEAGTGTGKTQGYLIPVMEYLHRNPEARIMISTYTKSLQDQIFQQEINRTVALERGYSKISIAVLKGKSNYLCAEKLNSAFEEDLKGASLLAWLYFVNLIFLYRQVDGETVGEKIGRYLNDGLYLRQLQDEISAKTGCAGNHTLCPAQVALAEARSARLVITNHHKLALIDHDEELSGLFRNCIVDEANHFEQAVRNAFSLSVHSREITDIIAYLESVLQRVSRKVSGEVEMMLQQCHETINEFHQTVHEFGSMLQTIHPYFAKGEILELPVCHGAYPDGDIEKMLRLFADLLRGIGKGLSFLKDPDASRVLKILPRSQERVRNAIARLYTEADNFQTMEKTIRTENTVAACQLFFKHWVITVSAVDVSSLIKAHVYNKRDCVIYTSATLRHRNRFNDFCRIVGMDDATGCDSISPAGKEDRTFFTDQDGREFRFVAIPSPYSLESMKVFLPDGAVNGGYENKQAWLKAVVDLLPELIRKNRGRTLVLFSSYSDLEAVALQTGDEIIADGYPLLIQQMGRPTGNLIDEFRSIRESVLFGVETFWYGVDFRGDTLTQVIITRIPFPYPFDPLQTARKGSLSKEEFWSRYYYEAIIKLKQGMGRLIRSETDKGRLVFLDSRCRRFEDLWS</sequence>
<dbReference type="PANTHER" id="PTHR11472:SF34">
    <property type="entry name" value="REGULATOR OF TELOMERE ELONGATION HELICASE 1"/>
    <property type="match status" value="1"/>
</dbReference>
<dbReference type="STRING" id="56780.SYN_00483"/>
<dbReference type="PANTHER" id="PTHR11472">
    <property type="entry name" value="DNA REPAIR DEAD HELICASE RAD3/XP-D SUBFAMILY MEMBER"/>
    <property type="match status" value="1"/>
</dbReference>
<dbReference type="InterPro" id="IPR045028">
    <property type="entry name" value="DinG/Rad3-like"/>
</dbReference>
<proteinExistence type="inferred from homology"/>
<dbReference type="RefSeq" id="WP_011417923.1">
    <property type="nucleotide sequence ID" value="NC_007759.1"/>
</dbReference>
<evidence type="ECO:0000259" key="5">
    <source>
        <dbReference type="PROSITE" id="PS51193"/>
    </source>
</evidence>
<evidence type="ECO:0000256" key="4">
    <source>
        <dbReference type="ARBA" id="ARBA00038058"/>
    </source>
</evidence>
<evidence type="ECO:0000313" key="7">
    <source>
        <dbReference type="Proteomes" id="UP000001933"/>
    </source>
</evidence>
<accession>Q2LUZ3</accession>
<dbReference type="GO" id="GO:0016818">
    <property type="term" value="F:hydrolase activity, acting on acid anhydrides, in phosphorus-containing anhydrides"/>
    <property type="evidence" value="ECO:0007669"/>
    <property type="project" value="InterPro"/>
</dbReference>
<dbReference type="SUPFAM" id="SSF52540">
    <property type="entry name" value="P-loop containing nucleoside triphosphate hydrolases"/>
    <property type="match status" value="1"/>
</dbReference>
<protein>
    <submittedName>
        <fullName evidence="6">ATP-dependent helicase, dinG family</fullName>
    </submittedName>
</protein>
<dbReference type="GO" id="GO:0005524">
    <property type="term" value="F:ATP binding"/>
    <property type="evidence" value="ECO:0007669"/>
    <property type="project" value="UniProtKB-KW"/>
</dbReference>
<dbReference type="GO" id="GO:0006139">
    <property type="term" value="P:nucleobase-containing compound metabolic process"/>
    <property type="evidence" value="ECO:0007669"/>
    <property type="project" value="InterPro"/>
</dbReference>
<evidence type="ECO:0000256" key="3">
    <source>
        <dbReference type="ARBA" id="ARBA00022840"/>
    </source>
</evidence>
<dbReference type="EMBL" id="CP000252">
    <property type="protein sequence ID" value="ABC77902.1"/>
    <property type="molecule type" value="Genomic_DNA"/>
</dbReference>
<keyword evidence="1" id="KW-0547">Nucleotide-binding</keyword>
<dbReference type="SMART" id="SM00491">
    <property type="entry name" value="HELICc2"/>
    <property type="match status" value="1"/>
</dbReference>
<evidence type="ECO:0000256" key="1">
    <source>
        <dbReference type="ARBA" id="ARBA00022741"/>
    </source>
</evidence>
<evidence type="ECO:0000256" key="2">
    <source>
        <dbReference type="ARBA" id="ARBA00022801"/>
    </source>
</evidence>
<dbReference type="Pfam" id="PF00270">
    <property type="entry name" value="DEAD"/>
    <property type="match status" value="1"/>
</dbReference>
<dbReference type="GO" id="GO:0003678">
    <property type="term" value="F:DNA helicase activity"/>
    <property type="evidence" value="ECO:0007669"/>
    <property type="project" value="TreeGrafter"/>
</dbReference>
<keyword evidence="7" id="KW-1185">Reference proteome</keyword>
<dbReference type="InterPro" id="IPR011545">
    <property type="entry name" value="DEAD/DEAH_box_helicase_dom"/>
</dbReference>
<dbReference type="InParanoid" id="Q2LUZ3"/>
<keyword evidence="6" id="KW-0347">Helicase</keyword>
<dbReference type="KEGG" id="sat:SYN_00483"/>
<dbReference type="Proteomes" id="UP000001933">
    <property type="component" value="Chromosome"/>
</dbReference>
<keyword evidence="3" id="KW-0067">ATP-binding</keyword>
<dbReference type="InterPro" id="IPR014013">
    <property type="entry name" value="Helic_SF1/SF2_ATP-bd_DinG/Rad3"/>
</dbReference>
<dbReference type="HOGENOM" id="CLU_012117_1_0_7"/>
<dbReference type="eggNOG" id="COG1199">
    <property type="taxonomic scope" value="Bacteria"/>
</dbReference>
<feature type="domain" description="Helicase ATP-binding" evidence="5">
    <location>
        <begin position="257"/>
        <end position="526"/>
    </location>
</feature>
<dbReference type="FunCoup" id="Q2LUZ3">
    <property type="interactions" value="170"/>
</dbReference>
<dbReference type="InterPro" id="IPR006555">
    <property type="entry name" value="ATP-dep_Helicase_C"/>
</dbReference>